<evidence type="ECO:0000256" key="1">
    <source>
        <dbReference type="ARBA" id="ARBA00010515"/>
    </source>
</evidence>
<gene>
    <name evidence="6" type="ORF">EW145_g2733</name>
</gene>
<protein>
    <recommendedName>
        <fullName evidence="5">Alpha/beta hydrolase fold-3 domain-containing protein</fullName>
    </recommendedName>
</protein>
<dbReference type="PANTHER" id="PTHR48081:SF5">
    <property type="entry name" value="ALPHA_BETA HYDROLASE FOLD-3 DOMAIN-CONTAINING PROTEIN"/>
    <property type="match status" value="1"/>
</dbReference>
<feature type="region of interest" description="Disordered" evidence="4">
    <location>
        <begin position="1021"/>
        <end position="1116"/>
    </location>
</feature>
<dbReference type="PROSITE" id="PS01174">
    <property type="entry name" value="LIPASE_GDXG_SER"/>
    <property type="match status" value="1"/>
</dbReference>
<dbReference type="InterPro" id="IPR029058">
    <property type="entry name" value="AB_hydrolase_fold"/>
</dbReference>
<feature type="compositionally biased region" description="Polar residues" evidence="4">
    <location>
        <begin position="1061"/>
        <end position="1072"/>
    </location>
</feature>
<evidence type="ECO:0000313" key="6">
    <source>
        <dbReference type="EMBL" id="THH08401.1"/>
    </source>
</evidence>
<dbReference type="SUPFAM" id="SSF53474">
    <property type="entry name" value="alpha/beta-Hydrolases"/>
    <property type="match status" value="1"/>
</dbReference>
<organism evidence="6 7">
    <name type="scientific">Phellinidium pouzarii</name>
    <dbReference type="NCBI Taxonomy" id="167371"/>
    <lineage>
        <taxon>Eukaryota</taxon>
        <taxon>Fungi</taxon>
        <taxon>Dikarya</taxon>
        <taxon>Basidiomycota</taxon>
        <taxon>Agaricomycotina</taxon>
        <taxon>Agaricomycetes</taxon>
        <taxon>Hymenochaetales</taxon>
        <taxon>Hymenochaetaceae</taxon>
        <taxon>Phellinidium</taxon>
    </lineage>
</organism>
<evidence type="ECO:0000313" key="7">
    <source>
        <dbReference type="Proteomes" id="UP000308199"/>
    </source>
</evidence>
<dbReference type="PANTHER" id="PTHR48081">
    <property type="entry name" value="AB HYDROLASE SUPERFAMILY PROTEIN C4A8.06C"/>
    <property type="match status" value="1"/>
</dbReference>
<keyword evidence="2" id="KW-0378">Hydrolase</keyword>
<feature type="domain" description="Alpha/beta hydrolase fold-3" evidence="5">
    <location>
        <begin position="331"/>
        <end position="461"/>
    </location>
</feature>
<feature type="compositionally biased region" description="Low complexity" evidence="4">
    <location>
        <begin position="796"/>
        <end position="809"/>
    </location>
</feature>
<feature type="compositionally biased region" description="Polar residues" evidence="4">
    <location>
        <begin position="738"/>
        <end position="755"/>
    </location>
</feature>
<dbReference type="Gene3D" id="3.40.50.1820">
    <property type="entry name" value="alpha/beta hydrolase"/>
    <property type="match status" value="2"/>
</dbReference>
<comment type="similarity">
    <text evidence="1">Belongs to the 'GDXG' lipolytic enzyme family.</text>
</comment>
<dbReference type="Pfam" id="PF07859">
    <property type="entry name" value="Abhydrolase_3"/>
    <property type="match status" value="1"/>
</dbReference>
<evidence type="ECO:0000256" key="2">
    <source>
        <dbReference type="ARBA" id="ARBA00022801"/>
    </source>
</evidence>
<dbReference type="OrthoDB" id="1662883at2759"/>
<evidence type="ECO:0000256" key="4">
    <source>
        <dbReference type="SAM" id="MobiDB-lite"/>
    </source>
</evidence>
<keyword evidence="7" id="KW-1185">Reference proteome</keyword>
<dbReference type="InterPro" id="IPR050300">
    <property type="entry name" value="GDXG_lipolytic_enzyme"/>
</dbReference>
<sequence>MHTQHNGGINQDLVSELEQNFTVQPVLTSSFSSDSLEDITPEDISMAELDEAFDSVAAAPTDFREGVDMTTGLVVKDRFDGTVDAAAVFNLSELDKILQGDTPIFVAEDHQVHHRMDGSAEIWDVDSLKAQAALWGDGRSNFTAVKPLASSSVPYKPAMPNALTRHVGLNAGTWVLETLVKHYFEQLFKDKELTAEGSSTNGTSGDLRRDELLYDETFHIVKSFLEASTYHTVEELQQFSNVRTPSPPWMHVMRVLVPMAWCDEAATYLIEALGVRGIKGVDAQWIIARKDYHQAVKRRKQQEQAEKMQREASENAEEDVYSAEMDELRCILYCHGGGYYFGSVDQERYFIQRFARKSGCRLLAINYRLAPQYPFPCAIQDALAAYLYLIRPPPGARHRPVNPAHIVISGDSAGGGLTFALLQVIRDSKLPLPAGGVLISPWADLTHSFPSVHTNTDTDVMPPYEDLTEKVQHTLRSRVLQIARKYSERGGEKVADADDEPLKSTSFWRRKLSFTGRGRHTSRSVSEGRARSPSHSRKTLADGARAGDVRAAAVARSQSRPAIGRGEDEDTQAVELGAAAPLPEVDQMPEQTLSVITEVGEKLEVHDQVHMYAPNNLLAHPLVSPAFSYLGGLPPLLIIASDSEVLRDEVIYSAHKAAHPERYPVKSEAKHLYPVLEGIESRHGPTQVHLQVYDQAAHVLPVLFSFCTPAKFCFRAMASFNRYVLGTLPPPILEDNDATNPPSSSKLHAQRSLSASIPRRMSMLKNTKRRSTYSSRIPQEQSPTIIDTDDHEATDHVSQSSTHSSISVQLDSMSSPQTDGLRFAGDPTVYSQTAGPSSSPFMDNMIRERVSIRGKIRSLEPESDLTACNMPIERLGIVGELALRRYIEGRTKWDEKFASAIKRIRRLRAQHLDTVNKATVRNVAQLQMHFFQNGNGETAGAAGVGVKEGLRRSAASWAWAWALDGAERPPPSSIVARRDTDEARRLSRIADQPADAGGDHRMSGNNLWSFLVNRLSLEKTEAQVEHGSDDPVAAAVTSPEQPDAPSVQAAVARKSWRRSNTRPSTGTATSTAGRMARRFKSASAMTSQHQRDELQAGDSNEFSAAELGVLGRVRSH</sequence>
<evidence type="ECO:0000259" key="5">
    <source>
        <dbReference type="Pfam" id="PF07859"/>
    </source>
</evidence>
<feature type="compositionally biased region" description="Polar residues" evidence="4">
    <location>
        <begin position="772"/>
        <end position="785"/>
    </location>
</feature>
<comment type="caution">
    <text evidence="6">The sequence shown here is derived from an EMBL/GenBank/DDBJ whole genome shotgun (WGS) entry which is preliminary data.</text>
</comment>
<dbReference type="GO" id="GO:0016787">
    <property type="term" value="F:hydrolase activity"/>
    <property type="evidence" value="ECO:0007669"/>
    <property type="project" value="UniProtKB-KW"/>
</dbReference>
<dbReference type="InterPro" id="IPR033140">
    <property type="entry name" value="Lipase_GDXG_put_SER_AS"/>
</dbReference>
<dbReference type="InterPro" id="IPR013094">
    <property type="entry name" value="AB_hydrolase_3"/>
</dbReference>
<dbReference type="Proteomes" id="UP000308199">
    <property type="component" value="Unassembled WGS sequence"/>
</dbReference>
<name>A0A4S4LBA6_9AGAM</name>
<accession>A0A4S4LBA6</accession>
<reference evidence="6 7" key="1">
    <citation type="submission" date="2019-02" db="EMBL/GenBank/DDBJ databases">
        <title>Genome sequencing of the rare red list fungi Phellinidium pouzarii.</title>
        <authorList>
            <person name="Buettner E."/>
            <person name="Kellner H."/>
        </authorList>
    </citation>
    <scope>NUCLEOTIDE SEQUENCE [LARGE SCALE GENOMIC DNA]</scope>
    <source>
        <strain evidence="6 7">DSM 108285</strain>
    </source>
</reference>
<dbReference type="EMBL" id="SGPK01000101">
    <property type="protein sequence ID" value="THH08401.1"/>
    <property type="molecule type" value="Genomic_DNA"/>
</dbReference>
<proteinExistence type="inferred from homology"/>
<feature type="active site" evidence="3">
    <location>
        <position position="412"/>
    </location>
</feature>
<feature type="region of interest" description="Disordered" evidence="4">
    <location>
        <begin position="518"/>
        <end position="547"/>
    </location>
</feature>
<dbReference type="AlphaFoldDB" id="A0A4S4LBA6"/>
<evidence type="ECO:0000256" key="3">
    <source>
        <dbReference type="PROSITE-ProRule" id="PRU10038"/>
    </source>
</evidence>
<feature type="region of interest" description="Disordered" evidence="4">
    <location>
        <begin position="734"/>
        <end position="817"/>
    </location>
</feature>